<organism evidence="1 2">
    <name type="scientific">Nyssa sinensis</name>
    <dbReference type="NCBI Taxonomy" id="561372"/>
    <lineage>
        <taxon>Eukaryota</taxon>
        <taxon>Viridiplantae</taxon>
        <taxon>Streptophyta</taxon>
        <taxon>Embryophyta</taxon>
        <taxon>Tracheophyta</taxon>
        <taxon>Spermatophyta</taxon>
        <taxon>Magnoliopsida</taxon>
        <taxon>eudicotyledons</taxon>
        <taxon>Gunneridae</taxon>
        <taxon>Pentapetalae</taxon>
        <taxon>asterids</taxon>
        <taxon>Cornales</taxon>
        <taxon>Nyssaceae</taxon>
        <taxon>Nyssa</taxon>
    </lineage>
</organism>
<gene>
    <name evidence="1" type="ORF">F0562_022520</name>
</gene>
<dbReference type="Proteomes" id="UP000325577">
    <property type="component" value="Linkage Group LG11"/>
</dbReference>
<reference evidence="1 2" key="1">
    <citation type="submission" date="2019-09" db="EMBL/GenBank/DDBJ databases">
        <title>A chromosome-level genome assembly of the Chinese tupelo Nyssa sinensis.</title>
        <authorList>
            <person name="Yang X."/>
            <person name="Kang M."/>
            <person name="Yang Y."/>
            <person name="Xiong H."/>
            <person name="Wang M."/>
            <person name="Zhang Z."/>
            <person name="Wang Z."/>
            <person name="Wu H."/>
            <person name="Ma T."/>
            <person name="Liu J."/>
            <person name="Xi Z."/>
        </authorList>
    </citation>
    <scope>NUCLEOTIDE SEQUENCE [LARGE SCALE GENOMIC DNA]</scope>
    <source>
        <strain evidence="1">J267</strain>
        <tissue evidence="1">Leaf</tissue>
    </source>
</reference>
<evidence type="ECO:0000313" key="1">
    <source>
        <dbReference type="EMBL" id="KAA8544440.1"/>
    </source>
</evidence>
<dbReference type="AlphaFoldDB" id="A0A5J5BQP3"/>
<dbReference type="EMBL" id="CM018034">
    <property type="protein sequence ID" value="KAA8544440.1"/>
    <property type="molecule type" value="Genomic_DNA"/>
</dbReference>
<protein>
    <submittedName>
        <fullName evidence="1">Uncharacterized protein</fullName>
    </submittedName>
</protein>
<keyword evidence="2" id="KW-1185">Reference proteome</keyword>
<name>A0A5J5BQP3_9ASTE</name>
<evidence type="ECO:0000313" key="2">
    <source>
        <dbReference type="Proteomes" id="UP000325577"/>
    </source>
</evidence>
<sequence length="87" mass="8803">MGWLFTNSASSGQQALSGLVWLLPASTYGKQSYVLERYVVQSSDGAGAAVVGGDGATAGDCAVPPGTVIRNRAATMNALVVMVVGKV</sequence>
<accession>A0A5J5BQP3</accession>
<proteinExistence type="predicted"/>